<proteinExistence type="predicted"/>
<evidence type="ECO:0000313" key="3">
    <source>
        <dbReference type="Proteomes" id="UP000728106"/>
    </source>
</evidence>
<comment type="caution">
    <text evidence="2">The sequence shown here is derived from an EMBL/GenBank/DDBJ whole genome shotgun (WGS) entry which is preliminary data.</text>
</comment>
<dbReference type="RefSeq" id="WP_003610582.1">
    <property type="nucleotide sequence ID" value="NZ_ALXH01000138.1"/>
</dbReference>
<dbReference type="Proteomes" id="UP000808038">
    <property type="component" value="Unassembled WGS sequence"/>
</dbReference>
<gene>
    <name evidence="2" type="ORF">HAU20_08350</name>
    <name evidence="1" type="ORF">HAU43_07905</name>
</gene>
<protein>
    <submittedName>
        <fullName evidence="2">Uncharacterized protein</fullName>
    </submittedName>
</protein>
<name>A0A4Z0RQD0_WEICO</name>
<reference evidence="2" key="1">
    <citation type="submission" date="2020-02" db="EMBL/GenBank/DDBJ databases">
        <authorList>
            <person name="Fontana A."/>
            <person name="Patrone V."/>
            <person name="Morelli L."/>
        </authorList>
    </citation>
    <scope>NUCLEOTIDE SEQUENCE</scope>
    <source>
        <strain evidence="1">CCUG 30943</strain>
        <strain evidence="2">CCUG 43002</strain>
    </source>
</reference>
<dbReference type="Proteomes" id="UP000728106">
    <property type="component" value="Unassembled WGS sequence"/>
</dbReference>
<reference evidence="2 3" key="2">
    <citation type="journal article" date="2021" name="Int. J. Food Microbiol.">
        <title>Safety demonstration of a microbial species for use in the food chain: Weissella confusa.</title>
        <authorList>
            <person name="Bourdichon F."/>
            <person name="Patrone V."/>
            <person name="Fontana A."/>
            <person name="Milani G."/>
            <person name="Morelli L."/>
        </authorList>
    </citation>
    <scope>NUCLEOTIDE SEQUENCE [LARGE SCALE GENOMIC DNA]</scope>
    <source>
        <strain evidence="1">CCUG 30943</strain>
        <strain evidence="2 3">CCUG 43002</strain>
    </source>
</reference>
<dbReference type="EMBL" id="JAAOCP010000009">
    <property type="protein sequence ID" value="MBJ7639390.1"/>
    <property type="molecule type" value="Genomic_DNA"/>
</dbReference>
<organism evidence="2 3">
    <name type="scientific">Weissella confusa</name>
    <name type="common">Lactobacillus confusus</name>
    <dbReference type="NCBI Taxonomy" id="1583"/>
    <lineage>
        <taxon>Bacteria</taxon>
        <taxon>Bacillati</taxon>
        <taxon>Bacillota</taxon>
        <taxon>Bacilli</taxon>
        <taxon>Lactobacillales</taxon>
        <taxon>Lactobacillaceae</taxon>
        <taxon>Weissella</taxon>
    </lineage>
</organism>
<dbReference type="AlphaFoldDB" id="A0A4Z0RQD0"/>
<evidence type="ECO:0000313" key="1">
    <source>
        <dbReference type="EMBL" id="MBJ7633006.1"/>
    </source>
</evidence>
<sequence length="259" mass="28974">MTKIEIDQKGYVIGLCGLDLEKGDRLCEMSADQTLCLLPEKCEKGFATRIVTMDGDCRLVGKPARSLITDMVSRNYWGTPLELKTYYEIYENGHKRVNKGQIGAGVAFYPVIDSGRNTSWINVSVITGVTGTALGSIIETSVGINFKVTKNADNVRADLAAIRVISRWMCQVNGANRSMNERSLLSWLRWPMHAPLDLDSTTFERMRLYLALGNIVMNHAHSSKISRAITEVAENVLAGKYDKFHFVSLHWTDKVPLKD</sequence>
<dbReference type="GeneID" id="57978726"/>
<evidence type="ECO:0000313" key="2">
    <source>
        <dbReference type="EMBL" id="MBJ7639390.1"/>
    </source>
</evidence>
<keyword evidence="3" id="KW-1185">Reference proteome</keyword>
<dbReference type="EMBL" id="JAAOCX010000009">
    <property type="protein sequence ID" value="MBJ7633006.1"/>
    <property type="molecule type" value="Genomic_DNA"/>
</dbReference>
<accession>A0A4Z0RQD0</accession>